<dbReference type="SUPFAM" id="SSF48371">
    <property type="entry name" value="ARM repeat"/>
    <property type="match status" value="1"/>
</dbReference>
<sequence>MPLAGMPESVLKLTYGANWEGVRAYLQDLAATLPYRLTAALATASPPPPFQGLVEAFRDNFPDAAQLSTPAATGSLALYAFDEAEVNAALERITLSVPEVDCPTDTEALIDYLQALLATATDSTTRLLFKVLGALGHGRARDVLLGLLESEGRHPYTAEILQALSNYAEAATLVRLVEVYRTGKIGEENLPPYLGLLKAFSGPFAQEHLVELLDDHPRQVEPITEVLRSNHLSVSSVSRIIHTRFDREQDYPVLDGLLRELLRLEGSEAPVSLADMNQKVDAPAFTDVPPVNWPQQLEPGWAELVRLTPRKEALDIISEYLNRPEPRLQRNALLQLKVLLSGEVPADPLPERIESRLRTLVASRYDKVYVEALNVLGRRALPLADRTAMLDAVLGISIGSRYRFVVLTALRRIGHSATYRDRARDYLLKQIRETTDPERLEQIAALLPFVEKYLGDIDDLRQALRERVPTGGQTPG</sequence>
<comment type="caution">
    <text evidence="1">The sequence shown here is derived from an EMBL/GenBank/DDBJ whole genome shotgun (WGS) entry which is preliminary data.</text>
</comment>
<evidence type="ECO:0000313" key="1">
    <source>
        <dbReference type="EMBL" id="PHK99627.1"/>
    </source>
</evidence>
<name>A0A2G0CI71_9BACT</name>
<reference evidence="1 2" key="1">
    <citation type="submission" date="2017-10" db="EMBL/GenBank/DDBJ databases">
        <title>The draft genome sequence of Lewinella marina KCTC 32374.</title>
        <authorList>
            <person name="Wang K."/>
        </authorList>
    </citation>
    <scope>NUCLEOTIDE SEQUENCE [LARGE SCALE GENOMIC DNA]</scope>
    <source>
        <strain evidence="1 2">MKG-38</strain>
    </source>
</reference>
<proteinExistence type="predicted"/>
<evidence type="ECO:0000313" key="2">
    <source>
        <dbReference type="Proteomes" id="UP000226437"/>
    </source>
</evidence>
<dbReference type="EMBL" id="PDLO01000001">
    <property type="protein sequence ID" value="PHK99627.1"/>
    <property type="molecule type" value="Genomic_DNA"/>
</dbReference>
<dbReference type="InterPro" id="IPR016024">
    <property type="entry name" value="ARM-type_fold"/>
</dbReference>
<gene>
    <name evidence="1" type="ORF">CGL56_00840</name>
</gene>
<accession>A0A2G0CI71</accession>
<protein>
    <submittedName>
        <fullName evidence="1">Uncharacterized protein</fullName>
    </submittedName>
</protein>
<keyword evidence="2" id="KW-1185">Reference proteome</keyword>
<organism evidence="1 2">
    <name type="scientific">Neolewinella marina</name>
    <dbReference type="NCBI Taxonomy" id="438751"/>
    <lineage>
        <taxon>Bacteria</taxon>
        <taxon>Pseudomonadati</taxon>
        <taxon>Bacteroidota</taxon>
        <taxon>Saprospiria</taxon>
        <taxon>Saprospirales</taxon>
        <taxon>Lewinellaceae</taxon>
        <taxon>Neolewinella</taxon>
    </lineage>
</organism>
<dbReference type="Proteomes" id="UP000226437">
    <property type="component" value="Unassembled WGS sequence"/>
</dbReference>
<dbReference type="AlphaFoldDB" id="A0A2G0CI71"/>